<dbReference type="AlphaFoldDB" id="M1WRZ1"/>
<proteinExistence type="predicted"/>
<reference evidence="1 2" key="1">
    <citation type="submission" date="2012-05" db="EMBL/GenBank/DDBJ databases">
        <authorList>
            <person name="Hilton J."/>
        </authorList>
    </citation>
    <scope>NUCLEOTIDE SEQUENCE [LARGE SCALE GENOMIC DNA]</scope>
    <source>
        <strain evidence="1 2">HH01</strain>
    </source>
</reference>
<dbReference type="STRING" id="1165094.RINTHH_10040"/>
<dbReference type="Proteomes" id="UP000053051">
    <property type="component" value="Unassembled WGS sequence"/>
</dbReference>
<sequence length="37" mass="4244">MNTYSSELDYYIIYGEELAYITCTYTQLTGLGDMPPL</sequence>
<name>M1WRZ1_9NOST</name>
<evidence type="ECO:0000313" key="2">
    <source>
        <dbReference type="Proteomes" id="UP000053051"/>
    </source>
</evidence>
<dbReference type="EMBL" id="CAIY01000038">
    <property type="protein sequence ID" value="CCH67159.1"/>
    <property type="molecule type" value="Genomic_DNA"/>
</dbReference>
<evidence type="ECO:0000313" key="1">
    <source>
        <dbReference type="EMBL" id="CCH67159.1"/>
    </source>
</evidence>
<accession>M1WRZ1</accession>
<gene>
    <name evidence="1" type="ORF">RINTHH_10040</name>
</gene>
<comment type="caution">
    <text evidence="1">The sequence shown here is derived from an EMBL/GenBank/DDBJ whole genome shotgun (WGS) entry which is preliminary data.</text>
</comment>
<reference evidence="2" key="2">
    <citation type="submission" date="2016-01" db="EMBL/GenBank/DDBJ databases">
        <title>Diatom-associated endosymboitic cyanobacterium lacks core nitrogen metabolism enzymes.</title>
        <authorList>
            <person name="Hilton J.A."/>
            <person name="Foster R.A."/>
            <person name="Tripp H.J."/>
            <person name="Carter B.J."/>
            <person name="Zehr J.P."/>
            <person name="Villareal T.A."/>
        </authorList>
    </citation>
    <scope>NUCLEOTIDE SEQUENCE [LARGE SCALE GENOMIC DNA]</scope>
    <source>
        <strain evidence="2">HH01</strain>
    </source>
</reference>
<keyword evidence="2" id="KW-1185">Reference proteome</keyword>
<organism evidence="1 2">
    <name type="scientific">Richelia intracellularis HH01</name>
    <dbReference type="NCBI Taxonomy" id="1165094"/>
    <lineage>
        <taxon>Bacteria</taxon>
        <taxon>Bacillati</taxon>
        <taxon>Cyanobacteriota</taxon>
        <taxon>Cyanophyceae</taxon>
        <taxon>Nostocales</taxon>
        <taxon>Nostocaceae</taxon>
        <taxon>Richelia</taxon>
    </lineage>
</organism>
<protein>
    <submittedName>
        <fullName evidence="1">Uncharacterized protein</fullName>
    </submittedName>
</protein>